<keyword evidence="3 6" id="KW-0812">Transmembrane</keyword>
<gene>
    <name evidence="7" type="ORF">HNR36_001637</name>
</gene>
<evidence type="ECO:0000256" key="3">
    <source>
        <dbReference type="ARBA" id="ARBA00022692"/>
    </source>
</evidence>
<organism evidence="7 8">
    <name type="scientific">Ureibacillus thermosphaericus</name>
    <dbReference type="NCBI Taxonomy" id="51173"/>
    <lineage>
        <taxon>Bacteria</taxon>
        <taxon>Bacillati</taxon>
        <taxon>Bacillota</taxon>
        <taxon>Bacilli</taxon>
        <taxon>Bacillales</taxon>
        <taxon>Caryophanaceae</taxon>
        <taxon>Ureibacillus</taxon>
    </lineage>
</organism>
<dbReference type="GO" id="GO:0016020">
    <property type="term" value="C:membrane"/>
    <property type="evidence" value="ECO:0007669"/>
    <property type="project" value="UniProtKB-SubCell"/>
</dbReference>
<evidence type="ECO:0000256" key="6">
    <source>
        <dbReference type="SAM" id="Phobius"/>
    </source>
</evidence>
<accession>A0A840PTM9</accession>
<evidence type="ECO:0000256" key="1">
    <source>
        <dbReference type="ARBA" id="ARBA00004370"/>
    </source>
</evidence>
<name>A0A840PTM9_URETH</name>
<comment type="similarity">
    <text evidence="2">Belongs to the SscA family.</text>
</comment>
<evidence type="ECO:0000313" key="7">
    <source>
        <dbReference type="EMBL" id="MBB5149247.1"/>
    </source>
</evidence>
<feature type="transmembrane region" description="Helical" evidence="6">
    <location>
        <begin position="41"/>
        <end position="58"/>
    </location>
</feature>
<protein>
    <submittedName>
        <fullName evidence="7">Uncharacterized protein (TIGR01732 family)</fullName>
    </submittedName>
</protein>
<dbReference type="Proteomes" id="UP000557217">
    <property type="component" value="Unassembled WGS sequence"/>
</dbReference>
<evidence type="ECO:0000256" key="5">
    <source>
        <dbReference type="ARBA" id="ARBA00023136"/>
    </source>
</evidence>
<dbReference type="RefSeq" id="WP_016838247.1">
    <property type="nucleotide sequence ID" value="NZ_JAAXPW010000019.1"/>
</dbReference>
<keyword evidence="8" id="KW-1185">Reference proteome</keyword>
<keyword evidence="4 6" id="KW-1133">Transmembrane helix</keyword>
<comment type="caution">
    <text evidence="7">The sequence shown here is derived from an EMBL/GenBank/DDBJ whole genome shotgun (WGS) entry which is preliminary data.</text>
</comment>
<dbReference type="NCBIfam" id="TIGR01732">
    <property type="entry name" value="tiny_TM_bacill"/>
    <property type="match status" value="1"/>
</dbReference>
<dbReference type="EMBL" id="JACHGZ010000017">
    <property type="protein sequence ID" value="MBB5149247.1"/>
    <property type="molecule type" value="Genomic_DNA"/>
</dbReference>
<evidence type="ECO:0000256" key="2">
    <source>
        <dbReference type="ARBA" id="ARBA00010221"/>
    </source>
</evidence>
<evidence type="ECO:0000313" key="8">
    <source>
        <dbReference type="Proteomes" id="UP000557217"/>
    </source>
</evidence>
<sequence length="60" mass="6995">MWNKCGCQQQYQQIMPAYDYCAPSYVSPAYYRGKCKYNGNMFVLLVVLFILLIIVGACKW</sequence>
<dbReference type="Pfam" id="PF09680">
    <property type="entry name" value="YjcZ_2"/>
    <property type="match status" value="1"/>
</dbReference>
<comment type="subcellular location">
    <subcellularLocation>
        <location evidence="1">Membrane</location>
    </subcellularLocation>
</comment>
<keyword evidence="5 6" id="KW-0472">Membrane</keyword>
<reference evidence="7 8" key="1">
    <citation type="submission" date="2020-08" db="EMBL/GenBank/DDBJ databases">
        <title>Genomic Encyclopedia of Type Strains, Phase IV (KMG-IV): sequencing the most valuable type-strain genomes for metagenomic binning, comparative biology and taxonomic classification.</title>
        <authorList>
            <person name="Goeker M."/>
        </authorList>
    </citation>
    <scope>NUCLEOTIDE SEQUENCE [LARGE SCALE GENOMIC DNA]</scope>
    <source>
        <strain evidence="7 8">DSM 10633</strain>
    </source>
</reference>
<dbReference type="AlphaFoldDB" id="A0A840PTM9"/>
<dbReference type="InterPro" id="IPR010070">
    <property type="entry name" value="YjcZ-like"/>
</dbReference>
<evidence type="ECO:0000256" key="4">
    <source>
        <dbReference type="ARBA" id="ARBA00022989"/>
    </source>
</evidence>
<proteinExistence type="inferred from homology"/>